<dbReference type="EMBL" id="JBHFFA010000007">
    <property type="protein sequence ID" value="KAL2614060.1"/>
    <property type="molecule type" value="Genomic_DNA"/>
</dbReference>
<organism evidence="3 4">
    <name type="scientific">Riccia fluitans</name>
    <dbReference type="NCBI Taxonomy" id="41844"/>
    <lineage>
        <taxon>Eukaryota</taxon>
        <taxon>Viridiplantae</taxon>
        <taxon>Streptophyta</taxon>
        <taxon>Embryophyta</taxon>
        <taxon>Marchantiophyta</taxon>
        <taxon>Marchantiopsida</taxon>
        <taxon>Marchantiidae</taxon>
        <taxon>Marchantiales</taxon>
        <taxon>Ricciaceae</taxon>
        <taxon>Riccia</taxon>
    </lineage>
</organism>
<gene>
    <name evidence="3" type="ORF">R1flu_025752</name>
</gene>
<evidence type="ECO:0000256" key="1">
    <source>
        <dbReference type="SAM" id="MobiDB-lite"/>
    </source>
</evidence>
<feature type="chain" id="PRO_5044887629" evidence="2">
    <location>
        <begin position="37"/>
        <end position="195"/>
    </location>
</feature>
<evidence type="ECO:0000313" key="3">
    <source>
        <dbReference type="EMBL" id="KAL2614060.1"/>
    </source>
</evidence>
<keyword evidence="4" id="KW-1185">Reference proteome</keyword>
<accession>A0ABD1XYM3</accession>
<keyword evidence="2" id="KW-0732">Signal</keyword>
<protein>
    <submittedName>
        <fullName evidence="3">Uncharacterized protein</fullName>
    </submittedName>
</protein>
<comment type="caution">
    <text evidence="3">The sequence shown here is derived from an EMBL/GenBank/DDBJ whole genome shotgun (WGS) entry which is preliminary data.</text>
</comment>
<name>A0ABD1XYM3_9MARC</name>
<proteinExistence type="predicted"/>
<evidence type="ECO:0000313" key="4">
    <source>
        <dbReference type="Proteomes" id="UP001605036"/>
    </source>
</evidence>
<reference evidence="3 4" key="1">
    <citation type="submission" date="2024-09" db="EMBL/GenBank/DDBJ databases">
        <title>Chromosome-scale assembly of Riccia fluitans.</title>
        <authorList>
            <person name="Paukszto L."/>
            <person name="Sawicki J."/>
            <person name="Karawczyk K."/>
            <person name="Piernik-Szablinska J."/>
            <person name="Szczecinska M."/>
            <person name="Mazdziarz M."/>
        </authorList>
    </citation>
    <scope>NUCLEOTIDE SEQUENCE [LARGE SCALE GENOMIC DNA]</scope>
    <source>
        <strain evidence="3">Rf_01</strain>
        <tissue evidence="3">Aerial parts of the thallus</tissue>
    </source>
</reference>
<feature type="region of interest" description="Disordered" evidence="1">
    <location>
        <begin position="53"/>
        <end position="73"/>
    </location>
</feature>
<feature type="region of interest" description="Disordered" evidence="1">
    <location>
        <begin position="157"/>
        <end position="195"/>
    </location>
</feature>
<sequence>MRGEVATCRFNERRVKMLKFLSLAFMLSFLSLNVEAASRQIIGIKLDQQQPYHKGQSQAPKNLPTFDSQRDEPSFDQNMDTESIYIDIEASRTSSSANMLSWCVETCYQLTTAASSWPARRRNPSAKMLSWCVENCYDLTRADSTWSSWEDRTREAPWNFHSMSGGGDPPPPDDQPPAGTQSVPPPAPVLRSYRR</sequence>
<dbReference type="Proteomes" id="UP001605036">
    <property type="component" value="Unassembled WGS sequence"/>
</dbReference>
<dbReference type="AlphaFoldDB" id="A0ABD1XYM3"/>
<feature type="signal peptide" evidence="2">
    <location>
        <begin position="1"/>
        <end position="36"/>
    </location>
</feature>
<evidence type="ECO:0000256" key="2">
    <source>
        <dbReference type="SAM" id="SignalP"/>
    </source>
</evidence>